<evidence type="ECO:0000256" key="9">
    <source>
        <dbReference type="ARBA" id="ARBA00037948"/>
    </source>
</evidence>
<comment type="similarity">
    <text evidence="9">Belongs to the snail C2H2-type zinc-finger protein family.</text>
</comment>
<dbReference type="SUPFAM" id="SSF46689">
    <property type="entry name" value="Homeodomain-like"/>
    <property type="match status" value="1"/>
</dbReference>
<keyword evidence="5" id="KW-0862">Zinc</keyword>
<protein>
    <submittedName>
        <fullName evidence="16">Zinc finger protein</fullName>
    </submittedName>
</protein>
<evidence type="ECO:0000256" key="10">
    <source>
        <dbReference type="PROSITE-ProRule" id="PRU00042"/>
    </source>
</evidence>
<evidence type="ECO:0000256" key="5">
    <source>
        <dbReference type="ARBA" id="ARBA00022833"/>
    </source>
</evidence>
<sequence>MEVVNVKNVIIKYIPEHIVVETHILPNHSQTAEASQHSKATIKVNHESDRDEEPLDDLYYISMDESLDPDSDDNDFDGSVKEFLEEEYLDIEDDVHEMFIESDDETGNFEIVEIEPQAANEVRQSKKDSVQLLKDWFFDHLSNPYPTEKEKEMLATSTNKSLVQINNWFTNMRKRNKDKITFIKSEKMDIEDDVASKIKLESDTISPACDSSQDIQIQLAVKLPKSKRSTKSQTPAICDICGKTFSHRRMLQSHLKRHDPSKWEKCEICSKSFPDGLKRHMRTHSGERPFTCDQCGASYTQSFALKIHKASHDNSGDEYYCDICSNGKAFYNRFKFKYHVRSHFLEKTLRTCEICGFKTNNLKSHIITRHSTLRPFKCEVCGETFKFKAVYRTHLLIHSESTPYACDKCDKTFKAEYSLARHRVVHSEEKNFICTICSKAFLLQRYLSKHMRGHAGTRKRHACTECSKDYSNVTDRRRHMEREHGIIEVPNPKYANNKMKKKTVVPCNDE</sequence>
<dbReference type="InterPro" id="IPR050527">
    <property type="entry name" value="Snail/Krueppel_Znf"/>
</dbReference>
<comment type="caution">
    <text evidence="16">The sequence shown here is derived from an EMBL/GenBank/DDBJ whole genome shotgun (WGS) entry which is preliminary data.</text>
</comment>
<evidence type="ECO:0000256" key="1">
    <source>
        <dbReference type="ARBA" id="ARBA00004123"/>
    </source>
</evidence>
<dbReference type="PANTHER" id="PTHR24388">
    <property type="entry name" value="ZINC FINGER PROTEIN"/>
    <property type="match status" value="1"/>
</dbReference>
<dbReference type="PROSITE" id="PS50157">
    <property type="entry name" value="ZINC_FINGER_C2H2_2"/>
    <property type="match status" value="7"/>
</dbReference>
<keyword evidence="17" id="KW-1185">Reference proteome</keyword>
<evidence type="ECO:0000256" key="2">
    <source>
        <dbReference type="ARBA" id="ARBA00022723"/>
    </source>
</evidence>
<dbReference type="EMBL" id="WJQU01000003">
    <property type="protein sequence ID" value="KAJ6637902.1"/>
    <property type="molecule type" value="Genomic_DNA"/>
</dbReference>
<keyword evidence="2" id="KW-0479">Metal-binding</keyword>
<dbReference type="GO" id="GO:0008270">
    <property type="term" value="F:zinc ion binding"/>
    <property type="evidence" value="ECO:0007669"/>
    <property type="project" value="UniProtKB-KW"/>
</dbReference>
<evidence type="ECO:0000313" key="16">
    <source>
        <dbReference type="EMBL" id="KAJ6637902.1"/>
    </source>
</evidence>
<evidence type="ECO:0000256" key="3">
    <source>
        <dbReference type="ARBA" id="ARBA00022737"/>
    </source>
</evidence>
<dbReference type="InterPro" id="IPR013087">
    <property type="entry name" value="Znf_C2H2_type"/>
</dbReference>
<evidence type="ECO:0000256" key="11">
    <source>
        <dbReference type="PROSITE-ProRule" id="PRU00108"/>
    </source>
</evidence>
<dbReference type="GO" id="GO:0001654">
    <property type="term" value="P:eye development"/>
    <property type="evidence" value="ECO:0007669"/>
    <property type="project" value="UniProtKB-ARBA"/>
</dbReference>
<keyword evidence="4 10" id="KW-0863">Zinc-finger</keyword>
<feature type="domain" description="C2H2-type" evidence="14">
    <location>
        <begin position="376"/>
        <end position="403"/>
    </location>
</feature>
<proteinExistence type="inferred from homology"/>
<dbReference type="FunFam" id="3.30.160.60:FF:000446">
    <property type="entry name" value="Zinc finger protein"/>
    <property type="match status" value="1"/>
</dbReference>
<dbReference type="SUPFAM" id="SSF57667">
    <property type="entry name" value="beta-beta-alpha zinc fingers"/>
    <property type="match status" value="5"/>
</dbReference>
<dbReference type="Proteomes" id="UP001151699">
    <property type="component" value="Chromosome X"/>
</dbReference>
<dbReference type="PROSITE" id="PS00028">
    <property type="entry name" value="ZINC_FINGER_C2H2_1"/>
    <property type="match status" value="6"/>
</dbReference>
<dbReference type="GO" id="GO:0000981">
    <property type="term" value="F:DNA-binding transcription factor activity, RNA polymerase II-specific"/>
    <property type="evidence" value="ECO:0007669"/>
    <property type="project" value="TreeGrafter"/>
</dbReference>
<dbReference type="Pfam" id="PF05920">
    <property type="entry name" value="Homeobox_KN"/>
    <property type="match status" value="1"/>
</dbReference>
<keyword evidence="8 11" id="KW-0539">Nucleus</keyword>
<dbReference type="PROSITE" id="PS50071">
    <property type="entry name" value="HOMEOBOX_2"/>
    <property type="match status" value="1"/>
</dbReference>
<accession>A0A9Q0MWH4</accession>
<feature type="domain" description="Homeobox" evidence="13">
    <location>
        <begin position="127"/>
        <end position="179"/>
    </location>
</feature>
<evidence type="ECO:0000256" key="8">
    <source>
        <dbReference type="ARBA" id="ARBA00023242"/>
    </source>
</evidence>
<feature type="domain" description="C2H2-type" evidence="14">
    <location>
        <begin position="290"/>
        <end position="317"/>
    </location>
</feature>
<feature type="domain" description="C2H2-type" evidence="14">
    <location>
        <begin position="264"/>
        <end position="289"/>
    </location>
</feature>
<dbReference type="GO" id="GO:0005634">
    <property type="term" value="C:nucleus"/>
    <property type="evidence" value="ECO:0007669"/>
    <property type="project" value="UniProtKB-SubCell"/>
</dbReference>
<dbReference type="InterPro" id="IPR036236">
    <property type="entry name" value="Znf_C2H2_sf"/>
</dbReference>
<dbReference type="GO" id="GO:0048646">
    <property type="term" value="P:anatomical structure formation involved in morphogenesis"/>
    <property type="evidence" value="ECO:0007669"/>
    <property type="project" value="UniProtKB-ARBA"/>
</dbReference>
<evidence type="ECO:0000256" key="7">
    <source>
        <dbReference type="ARBA" id="ARBA00023155"/>
    </source>
</evidence>
<feature type="DNA-binding region" description="Homeobox" evidence="11">
    <location>
        <begin position="129"/>
        <end position="180"/>
    </location>
</feature>
<gene>
    <name evidence="16" type="primary">ZNF155_1</name>
    <name evidence="15" type="synonym">ZNF155_0</name>
    <name evidence="16" type="ORF">Bhyg_10633</name>
    <name evidence="15" type="ORF">Bhyg_17470</name>
</gene>
<evidence type="ECO:0000313" key="17">
    <source>
        <dbReference type="Proteomes" id="UP001151699"/>
    </source>
</evidence>
<keyword evidence="6 11" id="KW-0238">DNA-binding</keyword>
<feature type="domain" description="C2H2-type" evidence="14">
    <location>
        <begin position="236"/>
        <end position="263"/>
    </location>
</feature>
<reference evidence="16" key="1">
    <citation type="submission" date="2022-07" db="EMBL/GenBank/DDBJ databases">
        <authorList>
            <person name="Trinca V."/>
            <person name="Uliana J.V.C."/>
            <person name="Torres T.T."/>
            <person name="Ward R.J."/>
            <person name="Monesi N."/>
        </authorList>
    </citation>
    <scope>NUCLEOTIDE SEQUENCE</scope>
    <source>
        <strain evidence="16">HSMRA1968</strain>
        <tissue evidence="16">Whole embryos</tissue>
    </source>
</reference>
<dbReference type="SMART" id="SM00355">
    <property type="entry name" value="ZnF_C2H2"/>
    <property type="match status" value="9"/>
</dbReference>
<dbReference type="PANTHER" id="PTHR24388:SF54">
    <property type="entry name" value="PROTEIN ESCARGOT"/>
    <property type="match status" value="1"/>
</dbReference>
<organism evidence="16 17">
    <name type="scientific">Pseudolycoriella hygida</name>
    <dbReference type="NCBI Taxonomy" id="35572"/>
    <lineage>
        <taxon>Eukaryota</taxon>
        <taxon>Metazoa</taxon>
        <taxon>Ecdysozoa</taxon>
        <taxon>Arthropoda</taxon>
        <taxon>Hexapoda</taxon>
        <taxon>Insecta</taxon>
        <taxon>Pterygota</taxon>
        <taxon>Neoptera</taxon>
        <taxon>Endopterygota</taxon>
        <taxon>Diptera</taxon>
        <taxon>Nematocera</taxon>
        <taxon>Sciaroidea</taxon>
        <taxon>Sciaridae</taxon>
        <taxon>Pseudolycoriella</taxon>
    </lineage>
</organism>
<feature type="domain" description="C2H2-type" evidence="14">
    <location>
        <begin position="432"/>
        <end position="459"/>
    </location>
</feature>
<dbReference type="EMBL" id="WJQU01000894">
    <property type="protein sequence ID" value="KAJ6634178.1"/>
    <property type="molecule type" value="Genomic_DNA"/>
</dbReference>
<dbReference type="Gene3D" id="1.10.10.60">
    <property type="entry name" value="Homeodomain-like"/>
    <property type="match status" value="1"/>
</dbReference>
<dbReference type="InterPro" id="IPR001356">
    <property type="entry name" value="HD"/>
</dbReference>
<name>A0A9Q0MWH4_9DIPT</name>
<dbReference type="SMART" id="SM00389">
    <property type="entry name" value="HOX"/>
    <property type="match status" value="1"/>
</dbReference>
<evidence type="ECO:0000259" key="13">
    <source>
        <dbReference type="PROSITE" id="PS50071"/>
    </source>
</evidence>
<feature type="domain" description="C2H2-type" evidence="14">
    <location>
        <begin position="319"/>
        <end position="348"/>
    </location>
</feature>
<comment type="subcellular location">
    <subcellularLocation>
        <location evidence="1 11">Nucleus</location>
    </subcellularLocation>
</comment>
<keyword evidence="3" id="KW-0677">Repeat</keyword>
<feature type="domain" description="C2H2-type" evidence="14">
    <location>
        <begin position="404"/>
        <end position="431"/>
    </location>
</feature>
<dbReference type="GO" id="GO:0000978">
    <property type="term" value="F:RNA polymerase II cis-regulatory region sequence-specific DNA binding"/>
    <property type="evidence" value="ECO:0007669"/>
    <property type="project" value="TreeGrafter"/>
</dbReference>
<keyword evidence="7 11" id="KW-0371">Homeobox</keyword>
<feature type="region of interest" description="Disordered" evidence="12">
    <location>
        <begin position="31"/>
        <end position="55"/>
    </location>
</feature>
<dbReference type="Pfam" id="PF00096">
    <property type="entry name" value="zf-C2H2"/>
    <property type="match status" value="5"/>
</dbReference>
<dbReference type="InterPro" id="IPR009057">
    <property type="entry name" value="Homeodomain-like_sf"/>
</dbReference>
<evidence type="ECO:0000256" key="12">
    <source>
        <dbReference type="SAM" id="MobiDB-lite"/>
    </source>
</evidence>
<evidence type="ECO:0000256" key="6">
    <source>
        <dbReference type="ARBA" id="ARBA00023125"/>
    </source>
</evidence>
<dbReference type="CDD" id="cd00086">
    <property type="entry name" value="homeodomain"/>
    <property type="match status" value="1"/>
</dbReference>
<dbReference type="InterPro" id="IPR008422">
    <property type="entry name" value="KN_HD"/>
</dbReference>
<dbReference type="FunFam" id="3.30.160.60:FF:002169">
    <property type="entry name" value="Zgc:174573"/>
    <property type="match status" value="1"/>
</dbReference>
<evidence type="ECO:0000256" key="4">
    <source>
        <dbReference type="ARBA" id="ARBA00022771"/>
    </source>
</evidence>
<dbReference type="GO" id="GO:0009887">
    <property type="term" value="P:animal organ morphogenesis"/>
    <property type="evidence" value="ECO:0007669"/>
    <property type="project" value="UniProtKB-ARBA"/>
</dbReference>
<dbReference type="OrthoDB" id="1405595at2759"/>
<dbReference type="AlphaFoldDB" id="A0A9Q0MWH4"/>
<evidence type="ECO:0000313" key="15">
    <source>
        <dbReference type="EMBL" id="KAJ6634178.1"/>
    </source>
</evidence>
<evidence type="ECO:0000259" key="14">
    <source>
        <dbReference type="PROSITE" id="PS50157"/>
    </source>
</evidence>
<dbReference type="Gene3D" id="3.30.160.60">
    <property type="entry name" value="Classic Zinc Finger"/>
    <property type="match status" value="6"/>
</dbReference>